<dbReference type="Proteomes" id="UP000800200">
    <property type="component" value="Unassembled WGS sequence"/>
</dbReference>
<proteinExistence type="predicted"/>
<dbReference type="AlphaFoldDB" id="A0A6A6DIL8"/>
<protein>
    <submittedName>
        <fullName evidence="2">Uncharacterized protein</fullName>
    </submittedName>
</protein>
<keyword evidence="3" id="KW-1185">Reference proteome</keyword>
<name>A0A6A6DIL8_9PEZI</name>
<keyword evidence="1" id="KW-0812">Transmembrane</keyword>
<evidence type="ECO:0000313" key="2">
    <source>
        <dbReference type="EMBL" id="KAF2178985.1"/>
    </source>
</evidence>
<evidence type="ECO:0000313" key="3">
    <source>
        <dbReference type="Proteomes" id="UP000800200"/>
    </source>
</evidence>
<reference evidence="2" key="1">
    <citation type="journal article" date="2020" name="Stud. Mycol.">
        <title>101 Dothideomycetes genomes: a test case for predicting lifestyles and emergence of pathogens.</title>
        <authorList>
            <person name="Haridas S."/>
            <person name="Albert R."/>
            <person name="Binder M."/>
            <person name="Bloem J."/>
            <person name="Labutti K."/>
            <person name="Salamov A."/>
            <person name="Andreopoulos B."/>
            <person name="Baker S."/>
            <person name="Barry K."/>
            <person name="Bills G."/>
            <person name="Bluhm B."/>
            <person name="Cannon C."/>
            <person name="Castanera R."/>
            <person name="Culley D."/>
            <person name="Daum C."/>
            <person name="Ezra D."/>
            <person name="Gonzalez J."/>
            <person name="Henrissat B."/>
            <person name="Kuo A."/>
            <person name="Liang C."/>
            <person name="Lipzen A."/>
            <person name="Lutzoni F."/>
            <person name="Magnuson J."/>
            <person name="Mondo S."/>
            <person name="Nolan M."/>
            <person name="Ohm R."/>
            <person name="Pangilinan J."/>
            <person name="Park H.-J."/>
            <person name="Ramirez L."/>
            <person name="Alfaro M."/>
            <person name="Sun H."/>
            <person name="Tritt A."/>
            <person name="Yoshinaga Y."/>
            <person name="Zwiers L.-H."/>
            <person name="Turgeon B."/>
            <person name="Goodwin S."/>
            <person name="Spatafora J."/>
            <person name="Crous P."/>
            <person name="Grigoriev I."/>
        </authorList>
    </citation>
    <scope>NUCLEOTIDE SEQUENCE</scope>
    <source>
        <strain evidence="2">CBS 207.26</strain>
    </source>
</reference>
<accession>A0A6A6DIL8</accession>
<keyword evidence="1" id="KW-0472">Membrane</keyword>
<keyword evidence="1" id="KW-1133">Transmembrane helix</keyword>
<organism evidence="2 3">
    <name type="scientific">Zopfia rhizophila CBS 207.26</name>
    <dbReference type="NCBI Taxonomy" id="1314779"/>
    <lineage>
        <taxon>Eukaryota</taxon>
        <taxon>Fungi</taxon>
        <taxon>Dikarya</taxon>
        <taxon>Ascomycota</taxon>
        <taxon>Pezizomycotina</taxon>
        <taxon>Dothideomycetes</taxon>
        <taxon>Dothideomycetes incertae sedis</taxon>
        <taxon>Zopfiaceae</taxon>
        <taxon>Zopfia</taxon>
    </lineage>
</organism>
<gene>
    <name evidence="2" type="ORF">K469DRAFT_320632</name>
</gene>
<sequence>MPQNEWLRCSQQPISVVLSSIINIINVQELPSPLNPLLTHHRPTNFLVHSTASPHPVVYFIEGLALGSVVCFQVLLLMTFNLILFCPVSSFNAVY</sequence>
<evidence type="ECO:0000256" key="1">
    <source>
        <dbReference type="SAM" id="Phobius"/>
    </source>
</evidence>
<dbReference type="EMBL" id="ML994670">
    <property type="protein sequence ID" value="KAF2178985.1"/>
    <property type="molecule type" value="Genomic_DNA"/>
</dbReference>
<feature type="transmembrane region" description="Helical" evidence="1">
    <location>
        <begin position="57"/>
        <end position="85"/>
    </location>
</feature>